<sequence>MRPSLPKPPVVSVPVPVSLSQQPHTLKPGSILVEILEKLLTLQERKGLSFPAKASAFPCPVPSSFLAAPATAVSRYLDFDCLIG</sequence>
<proteinExistence type="predicted"/>
<evidence type="ECO:0000313" key="1">
    <source>
        <dbReference type="EMBL" id="KAB2620553.1"/>
    </source>
</evidence>
<reference evidence="1 2" key="2">
    <citation type="submission" date="2019-11" db="EMBL/GenBank/DDBJ databases">
        <title>A de novo genome assembly of a pear dwarfing rootstock.</title>
        <authorList>
            <person name="Wang F."/>
            <person name="Wang J."/>
            <person name="Li S."/>
            <person name="Zhang Y."/>
            <person name="Fang M."/>
            <person name="Ma L."/>
            <person name="Zhao Y."/>
            <person name="Jiang S."/>
        </authorList>
    </citation>
    <scope>NUCLEOTIDE SEQUENCE [LARGE SCALE GENOMIC DNA]</scope>
    <source>
        <strain evidence="1">S2</strain>
        <tissue evidence="1">Leaf</tissue>
    </source>
</reference>
<evidence type="ECO:0000313" key="2">
    <source>
        <dbReference type="Proteomes" id="UP000327157"/>
    </source>
</evidence>
<gene>
    <name evidence="1" type="ORF">D8674_037638</name>
</gene>
<reference evidence="1 2" key="1">
    <citation type="submission" date="2019-09" db="EMBL/GenBank/DDBJ databases">
        <authorList>
            <person name="Ou C."/>
        </authorList>
    </citation>
    <scope>NUCLEOTIDE SEQUENCE [LARGE SCALE GENOMIC DNA]</scope>
    <source>
        <strain evidence="1">S2</strain>
        <tissue evidence="1">Leaf</tissue>
    </source>
</reference>
<protein>
    <submittedName>
        <fullName evidence="1">Uncharacterized protein</fullName>
    </submittedName>
</protein>
<accession>A0A5N5H1F5</accession>
<organism evidence="1 2">
    <name type="scientific">Pyrus ussuriensis x Pyrus communis</name>
    <dbReference type="NCBI Taxonomy" id="2448454"/>
    <lineage>
        <taxon>Eukaryota</taxon>
        <taxon>Viridiplantae</taxon>
        <taxon>Streptophyta</taxon>
        <taxon>Embryophyta</taxon>
        <taxon>Tracheophyta</taxon>
        <taxon>Spermatophyta</taxon>
        <taxon>Magnoliopsida</taxon>
        <taxon>eudicotyledons</taxon>
        <taxon>Gunneridae</taxon>
        <taxon>Pentapetalae</taxon>
        <taxon>rosids</taxon>
        <taxon>fabids</taxon>
        <taxon>Rosales</taxon>
        <taxon>Rosaceae</taxon>
        <taxon>Amygdaloideae</taxon>
        <taxon>Maleae</taxon>
        <taxon>Pyrus</taxon>
    </lineage>
</organism>
<keyword evidence="2" id="KW-1185">Reference proteome</keyword>
<dbReference type="Proteomes" id="UP000327157">
    <property type="component" value="Unassembled WGS sequence"/>
</dbReference>
<dbReference type="EMBL" id="SMOL01000322">
    <property type="protein sequence ID" value="KAB2620553.1"/>
    <property type="molecule type" value="Genomic_DNA"/>
</dbReference>
<comment type="caution">
    <text evidence="1">The sequence shown here is derived from an EMBL/GenBank/DDBJ whole genome shotgun (WGS) entry which is preliminary data.</text>
</comment>
<name>A0A5N5H1F5_9ROSA</name>
<dbReference type="AlphaFoldDB" id="A0A5N5H1F5"/>